<feature type="domain" description="DUF11" evidence="4">
    <location>
        <begin position="408"/>
        <end position="537"/>
    </location>
</feature>
<dbReference type="InterPro" id="IPR047589">
    <property type="entry name" value="DUF11_rpt"/>
</dbReference>
<dbReference type="InterPro" id="IPR051417">
    <property type="entry name" value="SDr/BOS_complex"/>
</dbReference>
<evidence type="ECO:0000256" key="1">
    <source>
        <dbReference type="ARBA" id="ARBA00004613"/>
    </source>
</evidence>
<evidence type="ECO:0000256" key="3">
    <source>
        <dbReference type="ARBA" id="ARBA00022729"/>
    </source>
</evidence>
<dbReference type="NCBIfam" id="TIGR01451">
    <property type="entry name" value="B_ant_repeat"/>
    <property type="match status" value="4"/>
</dbReference>
<keyword evidence="2" id="KW-0964">Secreted</keyword>
<dbReference type="Gene3D" id="2.60.40.1120">
    <property type="entry name" value="Carboxypeptidase-like, regulatory domain"/>
    <property type="match status" value="1"/>
</dbReference>
<sequence>MGTASAAMVDLSVSAYLQTPDPVPRGGKASFSVVVTNNEDLVDATGTVRLAVELPVNVNFASSTAPSGCAFNLAASPQLLNCTRSGLGKTANWRVNFSGTGSTASAVVTKASVSFANVDTDGNNFNNDSIKTVTVIKGADLSVATSGTTGLSGCPAACTAQAGATVAYRVDVANAGPDSASQFKVTYNLPASADFTYASASGTGWTCARSGTVLTCTYSGAAIGVGQQAPPITIGGRIVKSIAGTITNGASVASSDLQTGDPEDGNNGPSQVIVTVKPGTDLDARQTLVSNASGLSSLTAGEAVSLNLWAVNSGTQDASGVTVKTTVSSDFIIGTLPTGCAKAGRTITCSVGALAYGVTSSKFLIPLTVAAGATGGANVVDVARSAPLDGLNNPASATYTIVAPFAHLTLTKSKSPGLVAANGLITNTITVTNANTSTSAASGTVTVTDTLSSQESYVSASGTGWTCSVAGQLVTCTYTIPGSLARGAKLPALVLTTRAQAGFTGTLSNTACTGMAAGSAHQPPDNASTGNCATASVTSTPLNVDLAIVKTASLASLPAASNSFSYTLVVSNAGPDSAPTVKVVDALPHWYSRSGTITGGSAVLAGIGAGESCSFASTVNCTLRNLGNGASRTIAITLNRPLKGGTLLNTATVSSPDAIDTNAANNSSGATVTVVPQADVGITAMSGAPNPVRVGVPLVYTTSIRNNGPSSAANVVLRQVIDPARMAYVAGSASIAGSAAQCTLVPAFSGAPYAGQSGIECRNFVLSDGETRQLIFSVIPVFPYPDALDATYISSATISTTTDDSNAANDSNSTTVTVISKELDLSVSAVDTGYEQSPFGDALVYQVSVQNNGPSLATGLKLVVTPVPPPQNGVAVPYTMLWNSAGSTLPAGASCSQPGGAGTNVVCYLASSPGGSTLASGVNRVFGLKFDTGPVSNAPLGSITYKISASVESLETGAAPFSGDKLATNNVVEETTTVLPKTDLILVSKTVSPASPFSINQPFSYTLVVGNLGPALAASTVVTDVLPAGFVLTAAPTARLGSGAPLALNNCVSSGSPVTVTCTLGVLPIASGAADTANLVVITIPVKAPYPAYAGPFASNITNTASIVPTPGTSRDPNAGNNSSSVDVQIVKSSIAGSVYNDANRSNSMDAGEKITSSVTFSLYGQDFWGNDIGTAGAPLTFNASSGDFLFDRLPRSAAGGYTLVETQPANYADLFEVAGTAGGTPPPASCDGGANCSASAAHNTIGQIVLAPNTAATGYLFQEYAHAAISGYVYADKNNNGLREAGENGIAGVQVKLSGQTFWGADVCAAMGSACTATTDANGKYSFINVPPSRLGESYTLTELAQPAAYADGKEQNGAGNVVANSAGRAAPEGIIVGSIEPGLSYTERNFGELALASIAGSVYMDSNRDAVRQGGENTGVAGVTLTLSGNDYLGHPVCPGSAVPSCTFQTGADGSYLIAGLAPSDTTGYAVTVTPPASLYHTGAQAGSLGGLIDGAVRVPGTGVPGAAIRTAGAIVLLPDATATGYHFGQAPGAAGGVAQSLSGYVYVDANRNGRKDAGEAGIAGVTVTLSGTTADGFDVCSVIVPALCTLQTAADGAYSFTGLPQSDSSGYAVVEIQPAAYLDGAESVGTVNGVAAGRIGGSAPRFDQFSSIVLPHGGSARDYNFGELTGSIAGKVYLDVDGNGSASSGDTPLAGVTLTLTGGAGGPVTVLTDANGAYHFDGLLAGSYTVTQTQPLNYADAGQAAGNGGGNASVANVVSAIALAPGAQLTGYDFGEKTGTISGAVYVDANDNGVRDAAETTGIAGVSISLTGIARDGITPVNRTAITAADGSYSFGDLPNANAAGYTLVETQPAAYLDGRHRKGLIDGAASCANPACDIGTANAIARIPFDAAKSHTRFDFGELLAASISGRVYGDANDSGSYEKGEGLPGVSLALSGIDSHGKPVNVTVVTDADGSYTFPGLYPSGPGGYTVTETQPAGLGNYPGATGTFVGSINGKPVGTGVVDVISAIVLPPQGNGSGYDFREQVSSLRGFVYRDLNDNGAMDAGEAGIAEIEITLRGANGFTRTVLTGSDGSYRFDGLPAGTYSLLENQPAVYLDGRETAGSAGGKVNNARFGAAPEHNTISDIVLPVATQASGYLFGERHMLGKLGGVVYADLNNDGVQNDGEKGIAGVTVALSGISADGKPVRLSVVTGADGSYLFDTVPVSDAAGYTLTETQPAGYLDGKTVVLQGSVGSANASKPVGVGNKDTITGIKLAAGDDMRGYLFGEKGIPQLKPPVINGYVWLNYDGSRVRPLDGSQAGVAGWTAELHQEGKLICRAITDEKGFYQFDNLHCPGYEASGLPTGSGYAITFLKDGNNMPNVPVSTGGEGVVVPGGSRITSLTLRDGDRIVEQNLPLDPAGVVYDSVTRKPVAGAVVSINGPAGFDSTTHLVGGVAEQTQTVGSDGMYQFLLQNGFPSGVYTLSVVAPANYLLAPSGSLPACKGPLTVGLVPNPAFIQASELAPALSTKMELDPNNCTGLIAGGARTTQYYLSFVITNGGSAPILNNHIPLDPLGSDSIMVTKTTPMLNVTRGDLVPYTITASNPQAATLGAMEVRDLIPAGFKYRVGSATRNGVPAEPVVDGRSLRWKESGFAPKEKKTYKLMLMVGSGVGDGEYVNQAWAATGGTRISNLATATVRVVPDATFDCPDIIGKVFDDQNANGYQDEGEAGIAGVRMATARGLLVTTDAEGRFHVACPAIPNADRGSNFVMKLDDRTLPSGYRVTTENPRDVRLTRGKVVKLNFGATIHRVVRLELSDAAFVAGETALQAEWAGRIEGLVSQLRAKPSVLRIAYAAGGDAALAQRRSKAIESEMQARWKALQNEYPLVIEIEGAQ</sequence>
<comment type="subcellular location">
    <subcellularLocation>
        <location evidence="1">Secreted</location>
    </subcellularLocation>
</comment>
<feature type="domain" description="SD-repeat containing protein B" evidence="5">
    <location>
        <begin position="2152"/>
        <end position="2228"/>
    </location>
</feature>
<dbReference type="Gene3D" id="2.60.40.10">
    <property type="entry name" value="Immunoglobulins"/>
    <property type="match status" value="13"/>
</dbReference>
<evidence type="ECO:0000313" key="6">
    <source>
        <dbReference type="EMBL" id="OHV98514.1"/>
    </source>
</evidence>
<feature type="domain" description="SD-repeat containing protein B" evidence="5">
    <location>
        <begin position="1784"/>
        <end position="1879"/>
    </location>
</feature>
<name>A0A1S1UF49_9BURK</name>
<keyword evidence="3" id="KW-0732">Signal</keyword>
<feature type="domain" description="SD-repeat containing protein B" evidence="5">
    <location>
        <begin position="1543"/>
        <end position="1632"/>
    </location>
</feature>
<feature type="domain" description="DUF11" evidence="4">
    <location>
        <begin position="986"/>
        <end position="1128"/>
    </location>
</feature>
<dbReference type="Pfam" id="PF17210">
    <property type="entry name" value="SdrD_B"/>
    <property type="match status" value="6"/>
</dbReference>
<dbReference type="InterPro" id="IPR033764">
    <property type="entry name" value="Sdr_B"/>
</dbReference>
<evidence type="ECO:0008006" key="8">
    <source>
        <dbReference type="Google" id="ProtNLM"/>
    </source>
</evidence>
<dbReference type="PANTHER" id="PTHR23303:SF14">
    <property type="entry name" value="BOS COMPLEX SUBUNIT NOMO1-RELATED"/>
    <property type="match status" value="1"/>
</dbReference>
<dbReference type="SUPFAM" id="SSF117074">
    <property type="entry name" value="Hypothetical protein PA1324"/>
    <property type="match status" value="8"/>
</dbReference>
<evidence type="ECO:0000259" key="5">
    <source>
        <dbReference type="Pfam" id="PF17210"/>
    </source>
</evidence>
<accession>A0A1S1UF49</accession>
<dbReference type="Proteomes" id="UP000179840">
    <property type="component" value="Unassembled WGS sequence"/>
</dbReference>
<protein>
    <recommendedName>
        <fullName evidence="8">DUF11 domain-containing protein</fullName>
    </recommendedName>
</protein>
<dbReference type="InterPro" id="IPR013783">
    <property type="entry name" value="Ig-like_fold"/>
</dbReference>
<dbReference type="PANTHER" id="PTHR23303">
    <property type="entry name" value="CARBOXYPEPTIDASE REGULATORY REGION-CONTAINING"/>
    <property type="match status" value="1"/>
</dbReference>
<evidence type="ECO:0000313" key="7">
    <source>
        <dbReference type="Proteomes" id="UP000179840"/>
    </source>
</evidence>
<feature type="domain" description="DUF11" evidence="4">
    <location>
        <begin position="545"/>
        <end position="672"/>
    </location>
</feature>
<reference evidence="6 7" key="1">
    <citation type="submission" date="2015-06" db="EMBL/GenBank/DDBJ databases">
        <title>Draft genome sequencing of a biphenyl-degrading bacterium, Janthinobacterium lividum MEG1.</title>
        <authorList>
            <person name="Shimodaira J."/>
            <person name="Hatta T."/>
        </authorList>
    </citation>
    <scope>NUCLEOTIDE SEQUENCE [LARGE SCALE GENOMIC DNA]</scope>
    <source>
        <strain evidence="6 7">MEG1</strain>
    </source>
</reference>
<proteinExistence type="predicted"/>
<comment type="caution">
    <text evidence="6">The sequence shown here is derived from an EMBL/GenBank/DDBJ whole genome shotgun (WGS) entry which is preliminary data.</text>
</comment>
<organism evidence="6 7">
    <name type="scientific">Janthinobacterium lividum</name>
    <dbReference type="NCBI Taxonomy" id="29581"/>
    <lineage>
        <taxon>Bacteria</taxon>
        <taxon>Pseudomonadati</taxon>
        <taxon>Pseudomonadota</taxon>
        <taxon>Betaproteobacteria</taxon>
        <taxon>Burkholderiales</taxon>
        <taxon>Oxalobacteraceae</taxon>
        <taxon>Janthinobacterium</taxon>
    </lineage>
</organism>
<gene>
    <name evidence="6" type="ORF">AKG95_04625</name>
</gene>
<dbReference type="EMBL" id="LFKP01000003">
    <property type="protein sequence ID" value="OHV98514.1"/>
    <property type="molecule type" value="Genomic_DNA"/>
</dbReference>
<feature type="domain" description="DUF11" evidence="4">
    <location>
        <begin position="159"/>
        <end position="269"/>
    </location>
</feature>
<feature type="domain" description="DUF11" evidence="4">
    <location>
        <begin position="680"/>
        <end position="816"/>
    </location>
</feature>
<feature type="domain" description="SD-repeat containing protein B" evidence="5">
    <location>
        <begin position="1269"/>
        <end position="1362"/>
    </location>
</feature>
<dbReference type="Pfam" id="PF01345">
    <property type="entry name" value="DUF11"/>
    <property type="match status" value="6"/>
</dbReference>
<feature type="domain" description="DUF11" evidence="4">
    <location>
        <begin position="2564"/>
        <end position="2668"/>
    </location>
</feature>
<dbReference type="GO" id="GO:0005576">
    <property type="term" value="C:extracellular region"/>
    <property type="evidence" value="ECO:0007669"/>
    <property type="project" value="UniProtKB-SubCell"/>
</dbReference>
<feature type="domain" description="SD-repeat containing protein B" evidence="5">
    <location>
        <begin position="1674"/>
        <end position="1760"/>
    </location>
</feature>
<evidence type="ECO:0000259" key="4">
    <source>
        <dbReference type="Pfam" id="PF01345"/>
    </source>
</evidence>
<feature type="domain" description="SD-repeat containing protein B" evidence="5">
    <location>
        <begin position="2036"/>
        <end position="2110"/>
    </location>
</feature>
<evidence type="ECO:0000256" key="2">
    <source>
        <dbReference type="ARBA" id="ARBA00022525"/>
    </source>
</evidence>
<dbReference type="InterPro" id="IPR001434">
    <property type="entry name" value="OmcB-like_DUF11"/>
</dbReference>